<evidence type="ECO:0000313" key="3">
    <source>
        <dbReference type="Proteomes" id="UP001215280"/>
    </source>
</evidence>
<accession>A0AAD7NPE9</accession>
<proteinExistence type="predicted"/>
<reference evidence="2" key="1">
    <citation type="submission" date="2023-03" db="EMBL/GenBank/DDBJ databases">
        <title>Massive genome expansion in bonnet fungi (Mycena s.s.) driven by repeated elements and novel gene families across ecological guilds.</title>
        <authorList>
            <consortium name="Lawrence Berkeley National Laboratory"/>
            <person name="Harder C.B."/>
            <person name="Miyauchi S."/>
            <person name="Viragh M."/>
            <person name="Kuo A."/>
            <person name="Thoen E."/>
            <person name="Andreopoulos B."/>
            <person name="Lu D."/>
            <person name="Skrede I."/>
            <person name="Drula E."/>
            <person name="Henrissat B."/>
            <person name="Morin E."/>
            <person name="Kohler A."/>
            <person name="Barry K."/>
            <person name="LaButti K."/>
            <person name="Morin E."/>
            <person name="Salamov A."/>
            <person name="Lipzen A."/>
            <person name="Mereny Z."/>
            <person name="Hegedus B."/>
            <person name="Baldrian P."/>
            <person name="Stursova M."/>
            <person name="Weitz H."/>
            <person name="Taylor A."/>
            <person name="Grigoriev I.V."/>
            <person name="Nagy L.G."/>
            <person name="Martin F."/>
            <person name="Kauserud H."/>
        </authorList>
    </citation>
    <scope>NUCLEOTIDE SEQUENCE</scope>
    <source>
        <strain evidence="2">CBHHK188m</strain>
    </source>
</reference>
<feature type="compositionally biased region" description="Basic residues" evidence="1">
    <location>
        <begin position="267"/>
        <end position="276"/>
    </location>
</feature>
<organism evidence="2 3">
    <name type="scientific">Mycena maculata</name>
    <dbReference type="NCBI Taxonomy" id="230809"/>
    <lineage>
        <taxon>Eukaryota</taxon>
        <taxon>Fungi</taxon>
        <taxon>Dikarya</taxon>
        <taxon>Basidiomycota</taxon>
        <taxon>Agaricomycotina</taxon>
        <taxon>Agaricomycetes</taxon>
        <taxon>Agaricomycetidae</taxon>
        <taxon>Agaricales</taxon>
        <taxon>Marasmiineae</taxon>
        <taxon>Mycenaceae</taxon>
        <taxon>Mycena</taxon>
    </lineage>
</organism>
<feature type="compositionally biased region" description="Polar residues" evidence="1">
    <location>
        <begin position="200"/>
        <end position="210"/>
    </location>
</feature>
<name>A0AAD7NPE9_9AGAR</name>
<feature type="region of interest" description="Disordered" evidence="1">
    <location>
        <begin position="190"/>
        <end position="228"/>
    </location>
</feature>
<protein>
    <submittedName>
        <fullName evidence="2">Uncharacterized protein</fullName>
    </submittedName>
</protein>
<gene>
    <name evidence="2" type="ORF">DFH07DRAFT_768895</name>
</gene>
<comment type="caution">
    <text evidence="2">The sequence shown here is derived from an EMBL/GenBank/DDBJ whole genome shotgun (WGS) entry which is preliminary data.</text>
</comment>
<keyword evidence="3" id="KW-1185">Reference proteome</keyword>
<dbReference type="EMBL" id="JARJLG010000025">
    <property type="protein sequence ID" value="KAJ7769625.1"/>
    <property type="molecule type" value="Genomic_DNA"/>
</dbReference>
<dbReference type="AlphaFoldDB" id="A0AAD7NPE9"/>
<dbReference type="Proteomes" id="UP001215280">
    <property type="component" value="Unassembled WGS sequence"/>
</dbReference>
<feature type="region of interest" description="Disordered" evidence="1">
    <location>
        <begin position="262"/>
        <end position="282"/>
    </location>
</feature>
<evidence type="ECO:0000313" key="2">
    <source>
        <dbReference type="EMBL" id="KAJ7769625.1"/>
    </source>
</evidence>
<evidence type="ECO:0000256" key="1">
    <source>
        <dbReference type="SAM" id="MobiDB-lite"/>
    </source>
</evidence>
<sequence length="669" mass="75516">MSTVHSKLARTAPIFVYTRPETGSSLLQDVDRVASETVPVNEMLPAASTMLDKTGACCSKLPVESLTSEVVPGDASLPAIVDSITGVENDMSAFDPNREYDAFIRDLDPVPRPTIDESKWATNILERECKEVLNATMIRSECALAELLPFYYEDRHPLAGDNPRKDLEALHSCHFLRRSSRIKAQCSETARTSFIEDEPSTSCTKTTASNKRTRDEIEADPSQPNKQKWWDKNELVIPNGDWHKRKRTLPQNSVILPPLTAASCNQPRKKPARRGRRPDDHQLRRTMARAEFLSAKGFSIQKDASVSKTGWSGAAPPKLARSEIDRRYFSQENARGLHSVLSRFYPASYKICPNIRDERATLFVDNAGIIFMFRTYRLAFLQEAASEIEYAHNVLVSSDLDSPRLQFSCKEGTRGPHMPIIIGHYRQSASQPRVTAWHKHNQPRVDTFMDLDIVKRIIVSGVVTSVVKTVFPGVAARFEADAKWHKDRYGIDPMFGLFWNLCLNAWFPNARRVHCKPHADKKNQIGICVLLIYVLKSGKNFNHTKRTWLVIWEAGVVLELPPWVLAMYPSSLLYHFNVDVHDILFLTTEGDVRPTPENSRPLVEGDDCGRGSFVFFNQSTMRHGPELGFDTKAEAELHGVSGTIDYGKSAQQAFERYVVFKPLPTEIVS</sequence>